<dbReference type="OrthoDB" id="7629477at2"/>
<protein>
    <recommendedName>
        <fullName evidence="4">Rod shape-determining protein MreD</fullName>
    </recommendedName>
</protein>
<feature type="transmembrane region" description="Helical" evidence="1">
    <location>
        <begin position="113"/>
        <end position="129"/>
    </location>
</feature>
<feature type="transmembrane region" description="Helical" evidence="1">
    <location>
        <begin position="171"/>
        <end position="194"/>
    </location>
</feature>
<reference evidence="2 3" key="1">
    <citation type="submission" date="2017-03" db="EMBL/GenBank/DDBJ databases">
        <authorList>
            <person name="Afonso C.L."/>
            <person name="Miller P.J."/>
            <person name="Scott M.A."/>
            <person name="Spackman E."/>
            <person name="Goraichik I."/>
            <person name="Dimitrov K.M."/>
            <person name="Suarez D.L."/>
            <person name="Swayne D.E."/>
        </authorList>
    </citation>
    <scope>NUCLEOTIDE SEQUENCE [LARGE SCALE GENOMIC DNA]</scope>
    <source>
        <strain evidence="2 3">CECT 8397</strain>
    </source>
</reference>
<keyword evidence="3" id="KW-1185">Reference proteome</keyword>
<keyword evidence="1" id="KW-0812">Transmembrane</keyword>
<dbReference type="AlphaFoldDB" id="A0A1Y5SSU7"/>
<proteinExistence type="predicted"/>
<dbReference type="Proteomes" id="UP000193623">
    <property type="component" value="Unassembled WGS sequence"/>
</dbReference>
<keyword evidence="1" id="KW-0472">Membrane</keyword>
<organism evidence="2 3">
    <name type="scientific">Pseudooctadecabacter jejudonensis</name>
    <dbReference type="NCBI Taxonomy" id="1391910"/>
    <lineage>
        <taxon>Bacteria</taxon>
        <taxon>Pseudomonadati</taxon>
        <taxon>Pseudomonadota</taxon>
        <taxon>Alphaproteobacteria</taxon>
        <taxon>Rhodobacterales</taxon>
        <taxon>Paracoccaceae</taxon>
        <taxon>Pseudooctadecabacter</taxon>
    </lineage>
</organism>
<gene>
    <name evidence="2" type="ORF">PSJ8397_02458</name>
</gene>
<evidence type="ECO:0008006" key="4">
    <source>
        <dbReference type="Google" id="ProtNLM"/>
    </source>
</evidence>
<keyword evidence="1" id="KW-1133">Transmembrane helix</keyword>
<dbReference type="EMBL" id="FWFT01000003">
    <property type="protein sequence ID" value="SLN46991.1"/>
    <property type="molecule type" value="Genomic_DNA"/>
</dbReference>
<dbReference type="RefSeq" id="WP_085864838.1">
    <property type="nucleotide sequence ID" value="NZ_FWFT01000003.1"/>
</dbReference>
<accession>A0A1Y5SSU7</accession>
<evidence type="ECO:0000313" key="3">
    <source>
        <dbReference type="Proteomes" id="UP000193623"/>
    </source>
</evidence>
<evidence type="ECO:0000313" key="2">
    <source>
        <dbReference type="EMBL" id="SLN46991.1"/>
    </source>
</evidence>
<name>A0A1Y5SSU7_9RHOB</name>
<feature type="transmembrane region" description="Helical" evidence="1">
    <location>
        <begin position="141"/>
        <end position="165"/>
    </location>
</feature>
<feature type="transmembrane region" description="Helical" evidence="1">
    <location>
        <begin position="12"/>
        <end position="29"/>
    </location>
</feature>
<evidence type="ECO:0000256" key="1">
    <source>
        <dbReference type="SAM" id="Phobius"/>
    </source>
</evidence>
<sequence>MDESIVRRRWVGRLTFTFLGLGVIFSHLIPLETVPPSFGGQALIPNDDVVSITADAIAPAPEVFSTPVRWIAPDLLLLLILAWVARRPSFAPVVVIAAVTLLSDLMFQRPPGLWAALVLILSEILRSRARSMRTLPFMLEWITVGSGITLITLIYHFTLSMLLVAQPSLGLTLIQMILTILAYPAVVFVSYAVFGVSRPAPGAVDELGHRL</sequence>